<accession>A0A418NTY7</accession>
<dbReference type="Pfam" id="PF02518">
    <property type="entry name" value="HATPase_c"/>
    <property type="match status" value="1"/>
</dbReference>
<dbReference type="SUPFAM" id="SSF55874">
    <property type="entry name" value="ATPase domain of HSP90 chaperone/DNA topoisomerase II/histidine kinase"/>
    <property type="match status" value="1"/>
</dbReference>
<dbReference type="PANTHER" id="PTHR47429:SF2">
    <property type="entry name" value="PROTEIN TWIN LOV 1"/>
    <property type="match status" value="1"/>
</dbReference>
<evidence type="ECO:0000313" key="6">
    <source>
        <dbReference type="EMBL" id="RIV87546.1"/>
    </source>
</evidence>
<evidence type="ECO:0000256" key="3">
    <source>
        <dbReference type="ARBA" id="ARBA00022991"/>
    </source>
</evidence>
<sequence length="399" mass="43981">MAQRDSHPPLQFVCDVPAISILPAAACGDREKDWRTTDVLGDEFPDKVKNAKRNAAFDANDPPPIPDGISRETMEDLPFSLVIADAQMEDMPLIYVNSAFERVSGYSRNVVLGRNCRFLQGPLTDKKDAEAIRKALDAGEEITIDILNYRSTGEEFINRLLISPMKQNGEITHFLGIQSEQPKDRAFAERAARLDEQLREVQHRVKNHLSLLLSLIRMESRKGADAQGSLKVLANRVEALNLLYDEFSRPGESEGNTVALGAYISRVCSALNMLDGHREVRMNLETDELRISIDSASQMGLLVSELLTNALQHAFEAGGDGMVNVRLWNSEDSNTVCLRVTDNGNGMPEDVDWPNEGSLGARIVRELTNRLGGDLEVESGKDGTAVTISFSAATLKGDQ</sequence>
<keyword evidence="7" id="KW-1185">Reference proteome</keyword>
<keyword evidence="3" id="KW-0157">Chromophore</keyword>
<dbReference type="InterPro" id="IPR036890">
    <property type="entry name" value="HATPase_C_sf"/>
</dbReference>
<organism evidence="6 7">
    <name type="scientific">Aurantiacibacter zhengii</name>
    <dbReference type="NCBI Taxonomy" id="2307003"/>
    <lineage>
        <taxon>Bacteria</taxon>
        <taxon>Pseudomonadati</taxon>
        <taxon>Pseudomonadota</taxon>
        <taxon>Alphaproteobacteria</taxon>
        <taxon>Sphingomonadales</taxon>
        <taxon>Erythrobacteraceae</taxon>
        <taxon>Aurantiacibacter</taxon>
    </lineage>
</organism>
<feature type="domain" description="Histidine kinase" evidence="4">
    <location>
        <begin position="200"/>
        <end position="394"/>
    </location>
</feature>
<dbReference type="Pfam" id="PF07568">
    <property type="entry name" value="HisKA_2"/>
    <property type="match status" value="1"/>
</dbReference>
<feature type="domain" description="PAS" evidence="5">
    <location>
        <begin position="71"/>
        <end position="139"/>
    </location>
</feature>
<dbReference type="OrthoDB" id="136506at2"/>
<comment type="caution">
    <text evidence="6">The sequence shown here is derived from an EMBL/GenBank/DDBJ whole genome shotgun (WGS) entry which is preliminary data.</text>
</comment>
<proteinExistence type="predicted"/>
<keyword evidence="1" id="KW-0285">Flavoprotein</keyword>
<reference evidence="6 7" key="1">
    <citation type="submission" date="2018-08" db="EMBL/GenBank/DDBJ databases">
        <title>Erythrobacter zhengii sp.nov., a bacterium isolated from deep-sea sediment.</title>
        <authorList>
            <person name="Fang C."/>
            <person name="Wu Y.-H."/>
            <person name="Sun C."/>
            <person name="Wang H."/>
            <person name="Cheng H."/>
            <person name="Meng F.-X."/>
            <person name="Wang C.-S."/>
            <person name="Xu X.-W."/>
        </authorList>
    </citation>
    <scope>NUCLEOTIDE SEQUENCE [LARGE SCALE GENOMIC DNA]</scope>
    <source>
        <strain evidence="6 7">V18</strain>
    </source>
</reference>
<protein>
    <submittedName>
        <fullName evidence="6">PAS domain-containing protein</fullName>
    </submittedName>
</protein>
<keyword evidence="2" id="KW-0288">FMN</keyword>
<dbReference type="Pfam" id="PF13426">
    <property type="entry name" value="PAS_9"/>
    <property type="match status" value="1"/>
</dbReference>
<dbReference type="SUPFAM" id="SSF55785">
    <property type="entry name" value="PYP-like sensor domain (PAS domain)"/>
    <property type="match status" value="1"/>
</dbReference>
<dbReference type="SMART" id="SM00387">
    <property type="entry name" value="HATPase_c"/>
    <property type="match status" value="1"/>
</dbReference>
<dbReference type="InterPro" id="IPR000014">
    <property type="entry name" value="PAS"/>
</dbReference>
<dbReference type="Gene3D" id="3.30.450.20">
    <property type="entry name" value="PAS domain"/>
    <property type="match status" value="1"/>
</dbReference>
<evidence type="ECO:0000256" key="1">
    <source>
        <dbReference type="ARBA" id="ARBA00022630"/>
    </source>
</evidence>
<dbReference type="InterPro" id="IPR005467">
    <property type="entry name" value="His_kinase_dom"/>
</dbReference>
<dbReference type="InterPro" id="IPR003594">
    <property type="entry name" value="HATPase_dom"/>
</dbReference>
<dbReference type="InterPro" id="IPR035965">
    <property type="entry name" value="PAS-like_dom_sf"/>
</dbReference>
<dbReference type="CDD" id="cd00130">
    <property type="entry name" value="PAS"/>
    <property type="match status" value="1"/>
</dbReference>
<dbReference type="RefSeq" id="WP_119585078.1">
    <property type="nucleotide sequence ID" value="NZ_CAWODQ010000012.1"/>
</dbReference>
<dbReference type="PANTHER" id="PTHR47429">
    <property type="entry name" value="PROTEIN TWIN LOV 1"/>
    <property type="match status" value="1"/>
</dbReference>
<dbReference type="Proteomes" id="UP000286576">
    <property type="component" value="Unassembled WGS sequence"/>
</dbReference>
<dbReference type="AlphaFoldDB" id="A0A418NTY7"/>
<gene>
    <name evidence="6" type="ORF">D2V07_04145</name>
</gene>
<dbReference type="Gene3D" id="3.30.565.10">
    <property type="entry name" value="Histidine kinase-like ATPase, C-terminal domain"/>
    <property type="match status" value="1"/>
</dbReference>
<dbReference type="PROSITE" id="PS50109">
    <property type="entry name" value="HIS_KIN"/>
    <property type="match status" value="1"/>
</dbReference>
<name>A0A418NTY7_9SPHN</name>
<evidence type="ECO:0000256" key="2">
    <source>
        <dbReference type="ARBA" id="ARBA00022643"/>
    </source>
</evidence>
<dbReference type="EMBL" id="QXFL01000002">
    <property type="protein sequence ID" value="RIV87546.1"/>
    <property type="molecule type" value="Genomic_DNA"/>
</dbReference>
<dbReference type="PROSITE" id="PS50112">
    <property type="entry name" value="PAS"/>
    <property type="match status" value="1"/>
</dbReference>
<evidence type="ECO:0000313" key="7">
    <source>
        <dbReference type="Proteomes" id="UP000286576"/>
    </source>
</evidence>
<dbReference type="NCBIfam" id="TIGR00229">
    <property type="entry name" value="sensory_box"/>
    <property type="match status" value="1"/>
</dbReference>
<dbReference type="InterPro" id="IPR011495">
    <property type="entry name" value="Sig_transdc_His_kin_sub2_dim/P"/>
</dbReference>
<evidence type="ECO:0000259" key="5">
    <source>
        <dbReference type="PROSITE" id="PS50112"/>
    </source>
</evidence>
<evidence type="ECO:0000259" key="4">
    <source>
        <dbReference type="PROSITE" id="PS50109"/>
    </source>
</evidence>